<dbReference type="GO" id="GO:0016301">
    <property type="term" value="F:kinase activity"/>
    <property type="evidence" value="ECO:0007669"/>
    <property type="project" value="UniProtKB-KW"/>
</dbReference>
<dbReference type="InterPro" id="IPR003594">
    <property type="entry name" value="HATPase_dom"/>
</dbReference>
<dbReference type="InterPro" id="IPR003661">
    <property type="entry name" value="HisK_dim/P_dom"/>
</dbReference>
<keyword evidence="5 9" id="KW-0418">Kinase</keyword>
<dbReference type="CDD" id="cd16922">
    <property type="entry name" value="HATPase_EvgS-ArcB-TorS-like"/>
    <property type="match status" value="1"/>
</dbReference>
<dbReference type="Gene3D" id="3.30.450.20">
    <property type="entry name" value="PAS domain"/>
    <property type="match status" value="1"/>
</dbReference>
<dbReference type="CDD" id="cd00082">
    <property type="entry name" value="HisKA"/>
    <property type="match status" value="1"/>
</dbReference>
<evidence type="ECO:0000256" key="6">
    <source>
        <dbReference type="ARBA" id="ARBA00023012"/>
    </source>
</evidence>
<feature type="domain" description="Histidine kinase" evidence="8">
    <location>
        <begin position="102"/>
        <end position="325"/>
    </location>
</feature>
<dbReference type="RefSeq" id="WP_204403883.1">
    <property type="nucleotide sequence ID" value="NZ_JAFBEE010000023.1"/>
</dbReference>
<proteinExistence type="predicted"/>
<dbReference type="Pfam" id="PF00512">
    <property type="entry name" value="HisKA"/>
    <property type="match status" value="1"/>
</dbReference>
<dbReference type="InterPro" id="IPR036097">
    <property type="entry name" value="HisK_dim/P_sf"/>
</dbReference>
<dbReference type="PROSITE" id="PS50109">
    <property type="entry name" value="HIS_KIN"/>
    <property type="match status" value="1"/>
</dbReference>
<dbReference type="EC" id="2.7.13.3" evidence="2"/>
<dbReference type="EMBL" id="JAFBEE010000023">
    <property type="protein sequence ID" value="MBM7616043.1"/>
    <property type="molecule type" value="Genomic_DNA"/>
</dbReference>
<dbReference type="Pfam" id="PF02518">
    <property type="entry name" value="HATPase_c"/>
    <property type="match status" value="1"/>
</dbReference>
<dbReference type="SUPFAM" id="SSF47384">
    <property type="entry name" value="Homodimeric domain of signal transducing histidine kinase"/>
    <property type="match status" value="1"/>
</dbReference>
<dbReference type="Gene3D" id="1.10.287.130">
    <property type="match status" value="1"/>
</dbReference>
<dbReference type="SMART" id="SM00388">
    <property type="entry name" value="HisKA"/>
    <property type="match status" value="1"/>
</dbReference>
<evidence type="ECO:0000259" key="8">
    <source>
        <dbReference type="PROSITE" id="PS50109"/>
    </source>
</evidence>
<dbReference type="InterPro" id="IPR036890">
    <property type="entry name" value="HATPase_C_sf"/>
</dbReference>
<name>A0ABS2NSV6_9FIRM</name>
<gene>
    <name evidence="9" type="ORF">JOC73_002619</name>
</gene>
<evidence type="ECO:0000256" key="1">
    <source>
        <dbReference type="ARBA" id="ARBA00000085"/>
    </source>
</evidence>
<keyword evidence="3" id="KW-0597">Phosphoprotein</keyword>
<dbReference type="InterPro" id="IPR050736">
    <property type="entry name" value="Sensor_HK_Regulatory"/>
</dbReference>
<dbReference type="SMART" id="SM00387">
    <property type="entry name" value="HATPase_c"/>
    <property type="match status" value="1"/>
</dbReference>
<dbReference type="Proteomes" id="UP001314796">
    <property type="component" value="Unassembled WGS sequence"/>
</dbReference>
<dbReference type="PANTHER" id="PTHR43711">
    <property type="entry name" value="TWO-COMPONENT HISTIDINE KINASE"/>
    <property type="match status" value="1"/>
</dbReference>
<dbReference type="PANTHER" id="PTHR43711:SF26">
    <property type="entry name" value="SENSOR HISTIDINE KINASE RCSC"/>
    <property type="match status" value="1"/>
</dbReference>
<keyword evidence="10" id="KW-1185">Reference proteome</keyword>
<evidence type="ECO:0000256" key="7">
    <source>
        <dbReference type="SAM" id="Coils"/>
    </source>
</evidence>
<organism evidence="9 10">
    <name type="scientific">Alkaliphilus hydrothermalis</name>
    <dbReference type="NCBI Taxonomy" id="1482730"/>
    <lineage>
        <taxon>Bacteria</taxon>
        <taxon>Bacillati</taxon>
        <taxon>Bacillota</taxon>
        <taxon>Clostridia</taxon>
        <taxon>Peptostreptococcales</taxon>
        <taxon>Natronincolaceae</taxon>
        <taxon>Alkaliphilus</taxon>
    </lineage>
</organism>
<evidence type="ECO:0000256" key="4">
    <source>
        <dbReference type="ARBA" id="ARBA00022679"/>
    </source>
</evidence>
<protein>
    <recommendedName>
        <fullName evidence="2">histidine kinase</fullName>
        <ecNumber evidence="2">2.7.13.3</ecNumber>
    </recommendedName>
</protein>
<evidence type="ECO:0000313" key="9">
    <source>
        <dbReference type="EMBL" id="MBM7616043.1"/>
    </source>
</evidence>
<comment type="catalytic activity">
    <reaction evidence="1">
        <text>ATP + protein L-histidine = ADP + protein N-phospho-L-histidine.</text>
        <dbReference type="EC" id="2.7.13.3"/>
    </reaction>
</comment>
<evidence type="ECO:0000256" key="2">
    <source>
        <dbReference type="ARBA" id="ARBA00012438"/>
    </source>
</evidence>
<dbReference type="Gene3D" id="3.30.565.10">
    <property type="entry name" value="Histidine kinase-like ATPase, C-terminal domain"/>
    <property type="match status" value="1"/>
</dbReference>
<evidence type="ECO:0000256" key="5">
    <source>
        <dbReference type="ARBA" id="ARBA00022777"/>
    </source>
</evidence>
<accession>A0ABS2NSV6</accession>
<evidence type="ECO:0000313" key="10">
    <source>
        <dbReference type="Proteomes" id="UP001314796"/>
    </source>
</evidence>
<comment type="caution">
    <text evidence="9">The sequence shown here is derived from an EMBL/GenBank/DDBJ whole genome shotgun (WGS) entry which is preliminary data.</text>
</comment>
<keyword evidence="6" id="KW-0902">Two-component regulatory system</keyword>
<sequence length="358" mass="40982">MPFNDLIEPSWMEDFSNIKKKVVSSNSATFEICYLTKDNKPLPVEVNSHLFMLKEEMVILSIVRDLSEGYRNLELEAKVEQEEKLLKEALEYDQLKTEFFSNLSHELRTPLNVILGTLQLFELNFKDLYLNIETTKSTKQLNILKQNCYRLLRLTNNLIDITRIDAGFYQVNPQSCNIVSIVEQITGSVAEYVANKSVDLIFDTDVEEKIISCDPDQIERIILNLLSNAIKFTKPLDTITVSIEDKQSHISISVHDTGVGIPQNKLDIIFERFRQVDKSFTRKHEGSGIGLSLVQSLIKLHGGSIQVESEYGKGCKFTVILPAILDEEADELVYLSYRTINENIERISIEFSDIYDIQ</sequence>
<keyword evidence="7" id="KW-0175">Coiled coil</keyword>
<dbReference type="InterPro" id="IPR004358">
    <property type="entry name" value="Sig_transdc_His_kin-like_C"/>
</dbReference>
<dbReference type="SUPFAM" id="SSF55874">
    <property type="entry name" value="ATPase domain of HSP90 chaperone/DNA topoisomerase II/histidine kinase"/>
    <property type="match status" value="1"/>
</dbReference>
<feature type="coiled-coil region" evidence="7">
    <location>
        <begin position="63"/>
        <end position="98"/>
    </location>
</feature>
<dbReference type="PRINTS" id="PR00344">
    <property type="entry name" value="BCTRLSENSOR"/>
</dbReference>
<reference evidence="9 10" key="1">
    <citation type="submission" date="2021-01" db="EMBL/GenBank/DDBJ databases">
        <title>Genomic Encyclopedia of Type Strains, Phase IV (KMG-IV): sequencing the most valuable type-strain genomes for metagenomic binning, comparative biology and taxonomic classification.</title>
        <authorList>
            <person name="Goeker M."/>
        </authorList>
    </citation>
    <scope>NUCLEOTIDE SEQUENCE [LARGE SCALE GENOMIC DNA]</scope>
    <source>
        <strain evidence="9 10">DSM 25890</strain>
    </source>
</reference>
<keyword evidence="4" id="KW-0808">Transferase</keyword>
<evidence type="ECO:0000256" key="3">
    <source>
        <dbReference type="ARBA" id="ARBA00022553"/>
    </source>
</evidence>
<dbReference type="InterPro" id="IPR005467">
    <property type="entry name" value="His_kinase_dom"/>
</dbReference>